<keyword evidence="1" id="KW-0863">Zinc-finger</keyword>
<feature type="region of interest" description="Disordered" evidence="2">
    <location>
        <begin position="122"/>
        <end position="166"/>
    </location>
</feature>
<dbReference type="SMART" id="SM00355">
    <property type="entry name" value="ZnF_C2H2"/>
    <property type="match status" value="3"/>
</dbReference>
<organism evidence="5 6">
    <name type="scientific">Cucurbita moschata</name>
    <name type="common">Winter crookneck squash</name>
    <name type="synonym">Cucurbita pepo var. moschata</name>
    <dbReference type="NCBI Taxonomy" id="3662"/>
    <lineage>
        <taxon>Eukaryota</taxon>
        <taxon>Viridiplantae</taxon>
        <taxon>Streptophyta</taxon>
        <taxon>Embryophyta</taxon>
        <taxon>Tracheophyta</taxon>
        <taxon>Spermatophyta</taxon>
        <taxon>Magnoliopsida</taxon>
        <taxon>eudicotyledons</taxon>
        <taxon>Gunneridae</taxon>
        <taxon>Pentapetalae</taxon>
        <taxon>rosids</taxon>
        <taxon>fabids</taxon>
        <taxon>Cucurbitales</taxon>
        <taxon>Cucurbitaceae</taxon>
        <taxon>Cucurbiteae</taxon>
        <taxon>Cucurbita</taxon>
    </lineage>
</organism>
<feature type="compositionally biased region" description="Low complexity" evidence="2">
    <location>
        <begin position="150"/>
        <end position="164"/>
    </location>
</feature>
<dbReference type="PANTHER" id="PTHR46326">
    <property type="entry name" value="ZINC FINGER PROTEIN ZAT1-RELATED"/>
    <property type="match status" value="1"/>
</dbReference>
<evidence type="ECO:0000256" key="1">
    <source>
        <dbReference type="PROSITE-ProRule" id="PRU00042"/>
    </source>
</evidence>
<keyword evidence="3" id="KW-0812">Transmembrane</keyword>
<dbReference type="Pfam" id="PF13912">
    <property type="entry name" value="zf-C2H2_6"/>
    <property type="match status" value="3"/>
</dbReference>
<dbReference type="RefSeq" id="XP_022923480.1">
    <property type="nucleotide sequence ID" value="XM_023067712.1"/>
</dbReference>
<dbReference type="InterPro" id="IPR013087">
    <property type="entry name" value="Znf_C2H2_type"/>
</dbReference>
<dbReference type="InterPro" id="IPR044303">
    <property type="entry name" value="ZAT1/4/9"/>
</dbReference>
<accession>A0A6J1EBX9</accession>
<evidence type="ECO:0000256" key="2">
    <source>
        <dbReference type="SAM" id="MobiDB-lite"/>
    </source>
</evidence>
<name>A0A6J1EBX9_CUCMO</name>
<feature type="compositionally biased region" description="Basic residues" evidence="2">
    <location>
        <begin position="136"/>
        <end position="146"/>
    </location>
</feature>
<evidence type="ECO:0000313" key="6">
    <source>
        <dbReference type="RefSeq" id="XP_022923480.1"/>
    </source>
</evidence>
<evidence type="ECO:0000256" key="3">
    <source>
        <dbReference type="SAM" id="Phobius"/>
    </source>
</evidence>
<keyword evidence="5" id="KW-1185">Reference proteome</keyword>
<dbReference type="KEGG" id="cmos:111431160"/>
<keyword evidence="1" id="KW-0479">Metal-binding</keyword>
<proteinExistence type="predicted"/>
<keyword evidence="3" id="KW-0472">Membrane</keyword>
<feature type="transmembrane region" description="Helical" evidence="3">
    <location>
        <begin position="51"/>
        <end position="68"/>
    </location>
</feature>
<dbReference type="GO" id="GO:0008270">
    <property type="term" value="F:zinc ion binding"/>
    <property type="evidence" value="ECO:0007669"/>
    <property type="project" value="UniProtKB-KW"/>
</dbReference>
<dbReference type="SUPFAM" id="SSF57667">
    <property type="entry name" value="beta-beta-alpha zinc fingers"/>
    <property type="match status" value="1"/>
</dbReference>
<keyword evidence="3" id="KW-1133">Transmembrane helix</keyword>
<feature type="compositionally biased region" description="Basic and acidic residues" evidence="2">
    <location>
        <begin position="125"/>
        <end position="135"/>
    </location>
</feature>
<evidence type="ECO:0000313" key="5">
    <source>
        <dbReference type="Proteomes" id="UP000504609"/>
    </source>
</evidence>
<dbReference type="InterPro" id="IPR036236">
    <property type="entry name" value="Znf_C2H2_sf"/>
</dbReference>
<dbReference type="PANTHER" id="PTHR46326:SF8">
    <property type="entry name" value="C2H2-LIKE ZINC FINGER PROTEIN"/>
    <property type="match status" value="1"/>
</dbReference>
<dbReference type="Gene3D" id="3.30.160.60">
    <property type="entry name" value="Classic Zinc Finger"/>
    <property type="match status" value="1"/>
</dbReference>
<feature type="domain" description="C2H2-type" evidence="4">
    <location>
        <begin position="74"/>
        <end position="96"/>
    </location>
</feature>
<feature type="domain" description="C2H2-type" evidence="4">
    <location>
        <begin position="196"/>
        <end position="225"/>
    </location>
</feature>
<dbReference type="PROSITE" id="PS00028">
    <property type="entry name" value="ZINC_FINGER_C2H2_1"/>
    <property type="match status" value="2"/>
</dbReference>
<dbReference type="AlphaFoldDB" id="A0A6J1EBX9"/>
<feature type="transmembrane region" description="Helical" evidence="3">
    <location>
        <begin position="12"/>
        <end position="31"/>
    </location>
</feature>
<reference evidence="6" key="1">
    <citation type="submission" date="2025-08" db="UniProtKB">
        <authorList>
            <consortium name="RefSeq"/>
        </authorList>
    </citation>
    <scope>IDENTIFICATION</scope>
    <source>
        <tissue evidence="6">Young leaves</tissue>
    </source>
</reference>
<protein>
    <submittedName>
        <fullName evidence="6">Zinc finger protein ZAT9-like</fullName>
    </submittedName>
</protein>
<evidence type="ECO:0000259" key="4">
    <source>
        <dbReference type="PROSITE" id="PS50157"/>
    </source>
</evidence>
<dbReference type="Proteomes" id="UP000504609">
    <property type="component" value="Unplaced"/>
</dbReference>
<dbReference type="GeneID" id="111431160"/>
<feature type="domain" description="C2H2-type" evidence="4">
    <location>
        <begin position="235"/>
        <end position="257"/>
    </location>
</feature>
<sequence>MKRSIKNHNFGVCGCLFGGGMLVTYSFLSTFQLPQSLPSLLHLPRQRKKQSFFFFFFFFFLLCFCNRATMAESHKCKLCSRSFVNGRALGGHMKAHLATFSIEHENPIKTLRSPDQEMLWISTAQDRESETESKNPTRRRSKRTRRFKSESPPSSEPASSISDTSPEEDVAICLVMLSMEQGKEQSRTPVTVGKSFRCGKCRKSFRSNRALFGHRKVCRNEGEEDGINGGEWKIFKCCYCCKVFGSGQALGGHKRSHLQGSIRAAIDGSSRKLEIGLDLNLPAPLEEDDYSVVSFV</sequence>
<dbReference type="PROSITE" id="PS50157">
    <property type="entry name" value="ZINC_FINGER_C2H2_2"/>
    <property type="match status" value="3"/>
</dbReference>
<keyword evidence="1" id="KW-0862">Zinc</keyword>
<dbReference type="GO" id="GO:0006355">
    <property type="term" value="P:regulation of DNA-templated transcription"/>
    <property type="evidence" value="ECO:0007669"/>
    <property type="project" value="InterPro"/>
</dbReference>
<gene>
    <name evidence="6" type="primary">LOC111431160</name>
</gene>